<protein>
    <submittedName>
        <fullName evidence="1">Uncharacterized protein</fullName>
    </submittedName>
</protein>
<organism evidence="1 2">
    <name type="scientific">Echria macrotheca</name>
    <dbReference type="NCBI Taxonomy" id="438768"/>
    <lineage>
        <taxon>Eukaryota</taxon>
        <taxon>Fungi</taxon>
        <taxon>Dikarya</taxon>
        <taxon>Ascomycota</taxon>
        <taxon>Pezizomycotina</taxon>
        <taxon>Sordariomycetes</taxon>
        <taxon>Sordariomycetidae</taxon>
        <taxon>Sordariales</taxon>
        <taxon>Schizotheciaceae</taxon>
        <taxon>Echria</taxon>
    </lineage>
</organism>
<proteinExistence type="predicted"/>
<keyword evidence="2" id="KW-1185">Reference proteome</keyword>
<comment type="caution">
    <text evidence="1">The sequence shown here is derived from an EMBL/GenBank/DDBJ whole genome shotgun (WGS) entry which is preliminary data.</text>
</comment>
<reference evidence="1" key="1">
    <citation type="submission" date="2023-06" db="EMBL/GenBank/DDBJ databases">
        <title>Genome-scale phylogeny and comparative genomics of the fungal order Sordariales.</title>
        <authorList>
            <consortium name="Lawrence Berkeley National Laboratory"/>
            <person name="Hensen N."/>
            <person name="Bonometti L."/>
            <person name="Westerberg I."/>
            <person name="Brannstrom I.O."/>
            <person name="Guillou S."/>
            <person name="Cros-Aarteil S."/>
            <person name="Calhoun S."/>
            <person name="Haridas S."/>
            <person name="Kuo A."/>
            <person name="Mondo S."/>
            <person name="Pangilinan J."/>
            <person name="Riley R."/>
            <person name="Labutti K."/>
            <person name="Andreopoulos B."/>
            <person name="Lipzen A."/>
            <person name="Chen C."/>
            <person name="Yanf M."/>
            <person name="Daum C."/>
            <person name="Ng V."/>
            <person name="Clum A."/>
            <person name="Steindorff A."/>
            <person name="Ohm R."/>
            <person name="Martin F."/>
            <person name="Silar P."/>
            <person name="Natvig D."/>
            <person name="Lalanne C."/>
            <person name="Gautier V."/>
            <person name="Ament-Velasquez S.L."/>
            <person name="Kruys A."/>
            <person name="Hutchinson M.I."/>
            <person name="Powell A.J."/>
            <person name="Barry K."/>
            <person name="Miller A.N."/>
            <person name="Grigoriev I.V."/>
            <person name="Debuchy R."/>
            <person name="Gladieux P."/>
            <person name="Thoren M.H."/>
            <person name="Johannesson H."/>
        </authorList>
    </citation>
    <scope>NUCLEOTIDE SEQUENCE</scope>
    <source>
        <strain evidence="1">PSN4</strain>
    </source>
</reference>
<evidence type="ECO:0000313" key="1">
    <source>
        <dbReference type="EMBL" id="KAK1753833.1"/>
    </source>
</evidence>
<evidence type="ECO:0000313" key="2">
    <source>
        <dbReference type="Proteomes" id="UP001239445"/>
    </source>
</evidence>
<dbReference type="AlphaFoldDB" id="A0AAJ0B8V2"/>
<sequence>MRTFTLVAAASIALTYAPTALAVKGFHLFDRRANWFQMTPPWLCPRGGRDCANIKEPFDYNSVFLVPADHYSCDVIRDMNYDEKIESTDQIGFGTVLKGQCGAQSLTFFPVDDGRGLEVWEDGRMYGKCYRQDPGKVMQCDSPGDGRGCQHPLSGQPVPHSCKIEATDVWVCPVDLCGS</sequence>
<gene>
    <name evidence="1" type="ORF">QBC47DRAFT_387193</name>
</gene>
<accession>A0AAJ0B8V2</accession>
<dbReference type="EMBL" id="MU839837">
    <property type="protein sequence ID" value="KAK1753833.1"/>
    <property type="molecule type" value="Genomic_DNA"/>
</dbReference>
<dbReference type="Proteomes" id="UP001239445">
    <property type="component" value="Unassembled WGS sequence"/>
</dbReference>
<name>A0AAJ0B8V2_9PEZI</name>